<evidence type="ECO:0000256" key="3">
    <source>
        <dbReference type="ARBA" id="ARBA00022669"/>
    </source>
</evidence>
<dbReference type="SUPFAM" id="SSF57016">
    <property type="entry name" value="Plant lectins/antimicrobial peptides"/>
    <property type="match status" value="1"/>
</dbReference>
<evidence type="ECO:0000256" key="1">
    <source>
        <dbReference type="ARBA" id="ARBA00008682"/>
    </source>
</evidence>
<dbReference type="CDD" id="cd11618">
    <property type="entry name" value="ChtBD1_1"/>
    <property type="match status" value="1"/>
</dbReference>
<keyword evidence="4" id="KW-1015">Disulfide bond</keyword>
<evidence type="ECO:0000256" key="4">
    <source>
        <dbReference type="PROSITE-ProRule" id="PRU00261"/>
    </source>
</evidence>
<comment type="caution">
    <text evidence="4">Lacks conserved residue(s) required for the propagation of feature annotation.</text>
</comment>
<feature type="compositionally biased region" description="Basic and acidic residues" evidence="5">
    <location>
        <begin position="726"/>
        <end position="737"/>
    </location>
</feature>
<accession>A0A9P9WW36</accession>
<evidence type="ECO:0000256" key="6">
    <source>
        <dbReference type="SAM" id="SignalP"/>
    </source>
</evidence>
<evidence type="ECO:0000313" key="10">
    <source>
        <dbReference type="Proteomes" id="UP000829685"/>
    </source>
</evidence>
<reference evidence="9" key="1">
    <citation type="submission" date="2021-03" db="EMBL/GenBank/DDBJ databases">
        <title>Revisited historic fungal species revealed as producer of novel bioactive compounds through whole genome sequencing and comparative genomics.</title>
        <authorList>
            <person name="Vignolle G.A."/>
            <person name="Hochenegger N."/>
            <person name="Mach R.L."/>
            <person name="Mach-Aigner A.R."/>
            <person name="Javad Rahimi M."/>
            <person name="Salim K.A."/>
            <person name="Chan C.M."/>
            <person name="Lim L.B.L."/>
            <person name="Cai F."/>
            <person name="Druzhinina I.S."/>
            <person name="U'Ren J.M."/>
            <person name="Derntl C."/>
        </authorList>
    </citation>
    <scope>NUCLEOTIDE SEQUENCE</scope>
    <source>
        <strain evidence="9">TUCIM 5799</strain>
    </source>
</reference>
<dbReference type="InterPro" id="IPR017853">
    <property type="entry name" value="GH"/>
</dbReference>
<comment type="caution">
    <text evidence="9">The sequence shown here is derived from an EMBL/GenBank/DDBJ whole genome shotgun (WGS) entry which is preliminary data.</text>
</comment>
<dbReference type="Pfam" id="PF00704">
    <property type="entry name" value="Glyco_hydro_18"/>
    <property type="match status" value="1"/>
</dbReference>
<feature type="chain" id="PRO_5040261917" description="chitinase" evidence="6">
    <location>
        <begin position="19"/>
        <end position="1126"/>
    </location>
</feature>
<dbReference type="PROSITE" id="PS50941">
    <property type="entry name" value="CHIT_BIND_I_2"/>
    <property type="match status" value="1"/>
</dbReference>
<keyword evidence="6" id="KW-0732">Signal</keyword>
<evidence type="ECO:0000259" key="8">
    <source>
        <dbReference type="PROSITE" id="PS51910"/>
    </source>
</evidence>
<dbReference type="GO" id="GO:0005975">
    <property type="term" value="P:carbohydrate metabolic process"/>
    <property type="evidence" value="ECO:0007669"/>
    <property type="project" value="InterPro"/>
</dbReference>
<dbReference type="InterPro" id="IPR050314">
    <property type="entry name" value="Glycosyl_Hydrlase_18"/>
</dbReference>
<dbReference type="InterPro" id="IPR036861">
    <property type="entry name" value="Endochitinase-like_sf"/>
</dbReference>
<dbReference type="GO" id="GO:0008061">
    <property type="term" value="F:chitin binding"/>
    <property type="evidence" value="ECO:0007669"/>
    <property type="project" value="UniProtKB-UniRule"/>
</dbReference>
<sequence length="1126" mass="122383">MFSNPLLLWLLHLLPVGASPIDAAFNLTLSALSPPGLLNLKDRALPTGTCNAQTPCENAACCGGNNNNLCGYSPGECGTGNCTSNCDAKAECGQYGKEGKQQCPLGVCCSQFGFCGSTSEFCDKGCQSDFGGCGDVKRPSCSGNSIGKRTVGYYEAWSNTRKCQSVPPEDLNLNGFTHINFAFAFFDPASFAIAPMDGKTGELYSRFTALKDKYSGLETWISVGGWSFTDPGPTRTAFSDMTSKASNRKAFIQGLISFMEHYGFSGVDLDWEYPQADDRGGVTADTANYVSLVKELREAFGTRYGISMTLPTSYWYLQHFDLANIQPHIDWFSLMAYDLHGTWDAQSKFVGPYLAPHTNVTEIDLGLDLLWRAGVKPEKVILGMGWYGRSFTLVDGSCNEPNGVCQFNGGAEAGECSNASGILDLQEIEDIISYNDLKPVWDKKAAVKWITWNDNQWVSYDDEDTFDQKRKFANSRCLGGTMVWAIDQRDQGADNGLAPAPGITTGDQQDAKQMSDDLAAGVTCYSTRCGESCKRGTNEVAQMNGQPGMLSAKDRCPANKYRALCCQDGTTMGTCQWRGYRGVGLSCMGGCDDGETEVVQDTNHRDKKGDQTCTGGIQSYCCKDFRSAPTKEELADRAKEAAEEAAEAAAEQAALDIAAKVFCRVAVPALLAPLELIEAAIPIIGEILDIAEIAATPALIQLCVKGVEKEGKAVFKVFGKEHSITWDKPSKKADRPPKTNSKPNTSSCPANAKRADNAGGCRKRKRTVSMTKVTTEIAMAPHDMGVINCNQWAQPCLNYRSIINHYQQYETITCPYKRGGKDRPVVAQFNRERNTMAWDGIIGVADTCSPDEFPPAALAPFNDGYGDLTSMADKWPAARAKMSARPPTVAGQMVRYINSKSNSAAGKIFDKCRNVPAYEVGHTATSEQDPGGDNPPTEWHFSQITYHRSAFTLNFAGLNIPADDGIPDNECVPTVNGRRRPGYALLNGDQWFGANQAEAQVTQYWPGGPAAFPANAKREWDEQVGLIVVGLNDTRRASPEELRDLLGFEECQDDACSREIEALRALARSVSPASGGENELPHVSLAEPTPASSLDGLGRDVWETQHRPGSRLDPDMPLETDGFRDV</sequence>
<keyword evidence="10" id="KW-1185">Reference proteome</keyword>
<dbReference type="SMART" id="SM00636">
    <property type="entry name" value="Glyco_18"/>
    <property type="match status" value="1"/>
</dbReference>
<dbReference type="EC" id="3.2.1.14" evidence="2"/>
<feature type="domain" description="GH18" evidence="8">
    <location>
        <begin position="148"/>
        <end position="521"/>
    </location>
</feature>
<dbReference type="Gene3D" id="3.30.60.10">
    <property type="entry name" value="Endochitinase-like"/>
    <property type="match status" value="1"/>
</dbReference>
<proteinExistence type="inferred from homology"/>
<keyword evidence="3 4" id="KW-0147">Chitin-binding</keyword>
<gene>
    <name evidence="9" type="ORF">JX265_001757</name>
</gene>
<feature type="disulfide bond" evidence="4">
    <location>
        <begin position="103"/>
        <end position="115"/>
    </location>
</feature>
<evidence type="ECO:0000256" key="5">
    <source>
        <dbReference type="SAM" id="MobiDB-lite"/>
    </source>
</evidence>
<dbReference type="GO" id="GO:0008843">
    <property type="term" value="F:endochitinase activity"/>
    <property type="evidence" value="ECO:0007669"/>
    <property type="project" value="UniProtKB-EC"/>
</dbReference>
<name>A0A9P9WW36_9PEZI</name>
<dbReference type="InterPro" id="IPR001223">
    <property type="entry name" value="Glyco_hydro18_cat"/>
</dbReference>
<feature type="disulfide bond" evidence="4">
    <location>
        <begin position="108"/>
        <end position="122"/>
    </location>
</feature>
<dbReference type="Pfam" id="PF00187">
    <property type="entry name" value="Chitin_bind_1"/>
    <property type="match status" value="1"/>
</dbReference>
<dbReference type="Gene3D" id="3.10.50.10">
    <property type="match status" value="1"/>
</dbReference>
<feature type="compositionally biased region" description="Polar residues" evidence="5">
    <location>
        <begin position="738"/>
        <end position="749"/>
    </location>
</feature>
<feature type="domain" description="Chitin-binding type-1" evidence="7">
    <location>
        <begin position="89"/>
        <end position="135"/>
    </location>
</feature>
<dbReference type="EMBL" id="JAFIMR010000003">
    <property type="protein sequence ID" value="KAI1880136.1"/>
    <property type="molecule type" value="Genomic_DNA"/>
</dbReference>
<dbReference type="Proteomes" id="UP000829685">
    <property type="component" value="Unassembled WGS sequence"/>
</dbReference>
<dbReference type="InterPro" id="IPR029070">
    <property type="entry name" value="Chitinase_insertion_sf"/>
</dbReference>
<dbReference type="PANTHER" id="PTHR11177">
    <property type="entry name" value="CHITINASE"/>
    <property type="match status" value="1"/>
</dbReference>
<dbReference type="SUPFAM" id="SSF51445">
    <property type="entry name" value="(Trans)glycosidases"/>
    <property type="match status" value="1"/>
</dbReference>
<comment type="similarity">
    <text evidence="1">Belongs to the glycosyl hydrolase 18 family. Chitinase class V subfamily.</text>
</comment>
<protein>
    <recommendedName>
        <fullName evidence="2">chitinase</fullName>
        <ecNumber evidence="2">3.2.1.14</ecNumber>
    </recommendedName>
</protein>
<dbReference type="InterPro" id="IPR001002">
    <property type="entry name" value="Chitin-bd_1"/>
</dbReference>
<feature type="region of interest" description="Disordered" evidence="5">
    <location>
        <begin position="726"/>
        <end position="765"/>
    </location>
</feature>
<dbReference type="SMART" id="SM00270">
    <property type="entry name" value="ChtBD1"/>
    <property type="match status" value="1"/>
</dbReference>
<dbReference type="AlphaFoldDB" id="A0A9P9WW36"/>
<dbReference type="InterPro" id="IPR018371">
    <property type="entry name" value="Chitin-binding_1_CS"/>
</dbReference>
<evidence type="ECO:0000259" key="7">
    <source>
        <dbReference type="PROSITE" id="PS50941"/>
    </source>
</evidence>
<dbReference type="InterPro" id="IPR011583">
    <property type="entry name" value="Chitinase_II/V-like_cat"/>
</dbReference>
<feature type="region of interest" description="Disordered" evidence="5">
    <location>
        <begin position="1071"/>
        <end position="1126"/>
    </location>
</feature>
<organism evidence="9 10">
    <name type="scientific">Neoarthrinium moseri</name>
    <dbReference type="NCBI Taxonomy" id="1658444"/>
    <lineage>
        <taxon>Eukaryota</taxon>
        <taxon>Fungi</taxon>
        <taxon>Dikarya</taxon>
        <taxon>Ascomycota</taxon>
        <taxon>Pezizomycotina</taxon>
        <taxon>Sordariomycetes</taxon>
        <taxon>Xylariomycetidae</taxon>
        <taxon>Amphisphaeriales</taxon>
        <taxon>Apiosporaceae</taxon>
        <taxon>Neoarthrinium</taxon>
    </lineage>
</organism>
<dbReference type="PROSITE" id="PS51910">
    <property type="entry name" value="GH18_2"/>
    <property type="match status" value="1"/>
</dbReference>
<feature type="compositionally biased region" description="Basic and acidic residues" evidence="5">
    <location>
        <begin position="1097"/>
        <end position="1114"/>
    </location>
</feature>
<dbReference type="Gene3D" id="3.20.20.80">
    <property type="entry name" value="Glycosidases"/>
    <property type="match status" value="1"/>
</dbReference>
<feature type="signal peptide" evidence="6">
    <location>
        <begin position="1"/>
        <end position="18"/>
    </location>
</feature>
<dbReference type="PANTHER" id="PTHR11177:SF333">
    <property type="entry name" value="CHITINASE"/>
    <property type="match status" value="1"/>
</dbReference>
<dbReference type="SUPFAM" id="SSF54556">
    <property type="entry name" value="Chitinase insertion domain"/>
    <property type="match status" value="1"/>
</dbReference>
<evidence type="ECO:0000313" key="9">
    <source>
        <dbReference type="EMBL" id="KAI1880136.1"/>
    </source>
</evidence>
<dbReference type="PROSITE" id="PS00026">
    <property type="entry name" value="CHIT_BIND_I_1"/>
    <property type="match status" value="1"/>
</dbReference>
<evidence type="ECO:0000256" key="2">
    <source>
        <dbReference type="ARBA" id="ARBA00012729"/>
    </source>
</evidence>